<gene>
    <name evidence="1" type="ORF">CMV_030451</name>
</gene>
<reference evidence="1" key="1">
    <citation type="submission" date="2020-03" db="EMBL/GenBank/DDBJ databases">
        <title>Castanea mollissima Vanexum genome sequencing.</title>
        <authorList>
            <person name="Staton M."/>
        </authorList>
    </citation>
    <scope>NUCLEOTIDE SEQUENCE</scope>
    <source>
        <tissue evidence="1">Leaf</tissue>
    </source>
</reference>
<dbReference type="OrthoDB" id="1213963at2759"/>
<evidence type="ECO:0000313" key="1">
    <source>
        <dbReference type="EMBL" id="KAF3942943.1"/>
    </source>
</evidence>
<dbReference type="AlphaFoldDB" id="A0A8J4UY98"/>
<dbReference type="EMBL" id="JRKL02013232">
    <property type="protein sequence ID" value="KAF3942943.1"/>
    <property type="molecule type" value="Genomic_DNA"/>
</dbReference>
<sequence length="88" mass="10045">MTGFNFDMLFDVFPNLSYLHMGSGAWKEIENYFHSRGMEDMALVIHKGVDNSTAGGLISKCRAACPRVRWKRGMWTEGTEDLWVSEPL</sequence>
<comment type="caution">
    <text evidence="1">The sequence shown here is derived from an EMBL/GenBank/DDBJ whole genome shotgun (WGS) entry which is preliminary data.</text>
</comment>
<name>A0A8J4UY98_9ROSI</name>
<accession>A0A8J4UY98</accession>
<proteinExistence type="predicted"/>
<dbReference type="Proteomes" id="UP000737018">
    <property type="component" value="Unassembled WGS sequence"/>
</dbReference>
<evidence type="ECO:0000313" key="2">
    <source>
        <dbReference type="Proteomes" id="UP000737018"/>
    </source>
</evidence>
<organism evidence="1 2">
    <name type="scientific">Castanea mollissima</name>
    <name type="common">Chinese chestnut</name>
    <dbReference type="NCBI Taxonomy" id="60419"/>
    <lineage>
        <taxon>Eukaryota</taxon>
        <taxon>Viridiplantae</taxon>
        <taxon>Streptophyta</taxon>
        <taxon>Embryophyta</taxon>
        <taxon>Tracheophyta</taxon>
        <taxon>Spermatophyta</taxon>
        <taxon>Magnoliopsida</taxon>
        <taxon>eudicotyledons</taxon>
        <taxon>Gunneridae</taxon>
        <taxon>Pentapetalae</taxon>
        <taxon>rosids</taxon>
        <taxon>fabids</taxon>
        <taxon>Fagales</taxon>
        <taxon>Fagaceae</taxon>
        <taxon>Castanea</taxon>
    </lineage>
</organism>
<protein>
    <submittedName>
        <fullName evidence="1">Uncharacterized protein</fullName>
    </submittedName>
</protein>
<keyword evidence="2" id="KW-1185">Reference proteome</keyword>